<reference evidence="7 8" key="1">
    <citation type="journal article" date="2016" name="Genome Announc.">
        <title>Draft Whole-Genome Sequence of Trichoderma gamsii T6085, a Promising Biocontrol Agent of Fusarium Head Blight on Wheat.</title>
        <authorList>
            <person name="Baroncelli R."/>
            <person name="Zapparata A."/>
            <person name="Piaggeschi G."/>
            <person name="Sarrocco S."/>
            <person name="Vannacci G."/>
        </authorList>
    </citation>
    <scope>NUCLEOTIDE SEQUENCE [LARGE SCALE GENOMIC DNA]</scope>
    <source>
        <strain evidence="7 8">T6085</strain>
    </source>
</reference>
<dbReference type="CDD" id="cd12148">
    <property type="entry name" value="fungal_TF_MHR"/>
    <property type="match status" value="1"/>
</dbReference>
<keyword evidence="5" id="KW-0539">Nucleus</keyword>
<dbReference type="GO" id="GO:0005634">
    <property type="term" value="C:nucleus"/>
    <property type="evidence" value="ECO:0007669"/>
    <property type="project" value="UniProtKB-SubCell"/>
</dbReference>
<evidence type="ECO:0000313" key="8">
    <source>
        <dbReference type="Proteomes" id="UP000054821"/>
    </source>
</evidence>
<comment type="caution">
    <text evidence="7">The sequence shown here is derived from an EMBL/GenBank/DDBJ whole genome shotgun (WGS) entry which is preliminary data.</text>
</comment>
<dbReference type="STRING" id="398673.A0A2P4ZXJ1"/>
<dbReference type="InterPro" id="IPR007219">
    <property type="entry name" value="XnlR_reg_dom"/>
</dbReference>
<dbReference type="EMBL" id="JPDN02000005">
    <property type="protein sequence ID" value="PON28983.1"/>
    <property type="molecule type" value="Genomic_DNA"/>
</dbReference>
<evidence type="ECO:0000256" key="5">
    <source>
        <dbReference type="ARBA" id="ARBA00023242"/>
    </source>
</evidence>
<evidence type="ECO:0000259" key="6">
    <source>
        <dbReference type="PROSITE" id="PS50048"/>
    </source>
</evidence>
<dbReference type="AlphaFoldDB" id="A0A2P4ZXJ1"/>
<accession>A0A2P4ZXJ1</accession>
<evidence type="ECO:0000256" key="3">
    <source>
        <dbReference type="ARBA" id="ARBA00023015"/>
    </source>
</evidence>
<dbReference type="Pfam" id="PF00172">
    <property type="entry name" value="Zn_clus"/>
    <property type="match status" value="1"/>
</dbReference>
<gene>
    <name evidence="7" type="ORF">TGAM01_v202091</name>
</gene>
<dbReference type="PANTHER" id="PTHR47338:SF20">
    <property type="entry name" value="ZN(II)2CYS6 TRANSCRIPTION FACTOR (EUROFUNG)"/>
    <property type="match status" value="1"/>
</dbReference>
<dbReference type="CDD" id="cd00067">
    <property type="entry name" value="GAL4"/>
    <property type="match status" value="1"/>
</dbReference>
<keyword evidence="3" id="KW-0805">Transcription regulation</keyword>
<dbReference type="PROSITE" id="PS00463">
    <property type="entry name" value="ZN2_CY6_FUNGAL_1"/>
    <property type="match status" value="1"/>
</dbReference>
<protein>
    <recommendedName>
        <fullName evidence="6">Zn(2)-C6 fungal-type domain-containing protein</fullName>
    </recommendedName>
</protein>
<dbReference type="GO" id="GO:0006351">
    <property type="term" value="P:DNA-templated transcription"/>
    <property type="evidence" value="ECO:0007669"/>
    <property type="project" value="InterPro"/>
</dbReference>
<dbReference type="Proteomes" id="UP000054821">
    <property type="component" value="Unassembled WGS sequence"/>
</dbReference>
<dbReference type="InterPro" id="IPR050815">
    <property type="entry name" value="TF_fung"/>
</dbReference>
<evidence type="ECO:0000256" key="4">
    <source>
        <dbReference type="ARBA" id="ARBA00023163"/>
    </source>
</evidence>
<dbReference type="InterPro" id="IPR036864">
    <property type="entry name" value="Zn2-C6_fun-type_DNA-bd_sf"/>
</dbReference>
<keyword evidence="2" id="KW-0479">Metal-binding</keyword>
<evidence type="ECO:0000256" key="2">
    <source>
        <dbReference type="ARBA" id="ARBA00022723"/>
    </source>
</evidence>
<dbReference type="Gene3D" id="4.10.240.10">
    <property type="entry name" value="Zn(2)-C6 fungal-type DNA-binding domain"/>
    <property type="match status" value="1"/>
</dbReference>
<dbReference type="InterPro" id="IPR001138">
    <property type="entry name" value="Zn2Cys6_DnaBD"/>
</dbReference>
<dbReference type="GO" id="GO:0008270">
    <property type="term" value="F:zinc ion binding"/>
    <property type="evidence" value="ECO:0007669"/>
    <property type="project" value="InterPro"/>
</dbReference>
<comment type="subcellular location">
    <subcellularLocation>
        <location evidence="1">Nucleus</location>
    </subcellularLocation>
</comment>
<dbReference type="GO" id="GO:0000981">
    <property type="term" value="F:DNA-binding transcription factor activity, RNA polymerase II-specific"/>
    <property type="evidence" value="ECO:0007669"/>
    <property type="project" value="InterPro"/>
</dbReference>
<dbReference type="Pfam" id="PF04082">
    <property type="entry name" value="Fungal_trans"/>
    <property type="match status" value="1"/>
</dbReference>
<dbReference type="PANTHER" id="PTHR47338">
    <property type="entry name" value="ZN(II)2CYS6 TRANSCRIPTION FACTOR (EUROFUNG)-RELATED"/>
    <property type="match status" value="1"/>
</dbReference>
<name>A0A2P4ZXJ1_9HYPO</name>
<evidence type="ECO:0000313" key="7">
    <source>
        <dbReference type="EMBL" id="PON28983.1"/>
    </source>
</evidence>
<dbReference type="SUPFAM" id="SSF57701">
    <property type="entry name" value="Zn2/Cys6 DNA-binding domain"/>
    <property type="match status" value="1"/>
</dbReference>
<sequence>MSQNASSSTHDLAPQACIACKKRKGRCNKGLPACNFCQSKNRPCYYAQYLPAVRECSASYQRTISFPRTLYLDHDVFEKSPVELPHPGFEVPPYVTTEIGDFTQQRLLASQFFSSIHLWMPIISKQRFWSTLLSSPAIYRSDTALLCLSMRLLMWLPSPDCPDSRPPIYLAARQFLYSVDMSQHLTLPILQAAILITIFEIGHAIYPAAHTSMSLCIEYATAMGLGWKSVRWGDNTLSWVEKEERMRVWWAIVILERYISLGWSKRPIITEGPSGDQVLPSDDSAWDEGVQSPNYAMTTSTPVSINMGPFARLAQATHLLDRVLHHINEPTRSEEEAIQLDKALRALVAFTANETTRRRMKLCCHTALCHRTEPQERTQAAMKTVHSALQKVNSRWRAAGAYLDILEAH</sequence>
<dbReference type="RefSeq" id="XP_024406317.1">
    <property type="nucleotide sequence ID" value="XM_024548914.1"/>
</dbReference>
<dbReference type="GO" id="GO:0003677">
    <property type="term" value="F:DNA binding"/>
    <property type="evidence" value="ECO:0007669"/>
    <property type="project" value="InterPro"/>
</dbReference>
<evidence type="ECO:0000256" key="1">
    <source>
        <dbReference type="ARBA" id="ARBA00004123"/>
    </source>
</evidence>
<proteinExistence type="predicted"/>
<dbReference type="GeneID" id="36347377"/>
<feature type="domain" description="Zn(2)-C6 fungal-type" evidence="6">
    <location>
        <begin position="16"/>
        <end position="46"/>
    </location>
</feature>
<keyword evidence="4" id="KW-0804">Transcription</keyword>
<keyword evidence="8" id="KW-1185">Reference proteome</keyword>
<dbReference type="PROSITE" id="PS50048">
    <property type="entry name" value="ZN2_CY6_FUNGAL_2"/>
    <property type="match status" value="1"/>
</dbReference>
<dbReference type="SMART" id="SM00906">
    <property type="entry name" value="Fungal_trans"/>
    <property type="match status" value="1"/>
</dbReference>
<organism evidence="7 8">
    <name type="scientific">Trichoderma gamsii</name>
    <dbReference type="NCBI Taxonomy" id="398673"/>
    <lineage>
        <taxon>Eukaryota</taxon>
        <taxon>Fungi</taxon>
        <taxon>Dikarya</taxon>
        <taxon>Ascomycota</taxon>
        <taxon>Pezizomycotina</taxon>
        <taxon>Sordariomycetes</taxon>
        <taxon>Hypocreomycetidae</taxon>
        <taxon>Hypocreales</taxon>
        <taxon>Hypocreaceae</taxon>
        <taxon>Trichoderma</taxon>
    </lineage>
</organism>